<dbReference type="Proteomes" id="UP000298061">
    <property type="component" value="Unassembled WGS sequence"/>
</dbReference>
<feature type="chain" id="PRO_5021233440" description="Phytocyanin domain-containing protein" evidence="1">
    <location>
        <begin position="19"/>
        <end position="116"/>
    </location>
</feature>
<evidence type="ECO:0000313" key="3">
    <source>
        <dbReference type="Proteomes" id="UP000298061"/>
    </source>
</evidence>
<dbReference type="EMBL" id="SFCI01001674">
    <property type="protein sequence ID" value="TFY75208.1"/>
    <property type="molecule type" value="Genomic_DNA"/>
</dbReference>
<name>A0A4Y9ZNV1_9AGAM</name>
<dbReference type="AlphaFoldDB" id="A0A4Y9ZNV1"/>
<protein>
    <recommendedName>
        <fullName evidence="4">Phytocyanin domain-containing protein</fullName>
    </recommendedName>
</protein>
<evidence type="ECO:0000256" key="1">
    <source>
        <dbReference type="SAM" id="SignalP"/>
    </source>
</evidence>
<accession>A0A4Y9ZNV1</accession>
<dbReference type="SUPFAM" id="SSF49503">
    <property type="entry name" value="Cupredoxins"/>
    <property type="match status" value="1"/>
</dbReference>
<evidence type="ECO:0008006" key="4">
    <source>
        <dbReference type="Google" id="ProtNLM"/>
    </source>
</evidence>
<gene>
    <name evidence="2" type="ORF">EWM64_g8805</name>
</gene>
<proteinExistence type="predicted"/>
<feature type="signal peptide" evidence="1">
    <location>
        <begin position="1"/>
        <end position="18"/>
    </location>
</feature>
<dbReference type="InterPro" id="IPR008972">
    <property type="entry name" value="Cupredoxin"/>
</dbReference>
<sequence>MRFTTALVAALPIIAVYAADFQVLVGNNGGLTYDPPQVTGAVVGDTVSFVFMPKNHTVTQSTFAAPCQSMANGIDSGFQPVAAGATNLPSWSFTVNDTSAPLWFYCAQVGGAWSSP</sequence>
<dbReference type="STRING" id="135208.A0A4Y9ZNV1"/>
<organism evidence="2 3">
    <name type="scientific">Hericium alpestre</name>
    <dbReference type="NCBI Taxonomy" id="135208"/>
    <lineage>
        <taxon>Eukaryota</taxon>
        <taxon>Fungi</taxon>
        <taxon>Dikarya</taxon>
        <taxon>Basidiomycota</taxon>
        <taxon>Agaricomycotina</taxon>
        <taxon>Agaricomycetes</taxon>
        <taxon>Russulales</taxon>
        <taxon>Hericiaceae</taxon>
        <taxon>Hericium</taxon>
    </lineage>
</organism>
<reference evidence="2 3" key="1">
    <citation type="submission" date="2019-02" db="EMBL/GenBank/DDBJ databases">
        <title>Genome sequencing of the rare red list fungi Hericium alpestre (H. flagellum).</title>
        <authorList>
            <person name="Buettner E."/>
            <person name="Kellner H."/>
        </authorList>
    </citation>
    <scope>NUCLEOTIDE SEQUENCE [LARGE SCALE GENOMIC DNA]</scope>
    <source>
        <strain evidence="2 3">DSM 108284</strain>
    </source>
</reference>
<dbReference type="OrthoDB" id="1921208at2759"/>
<keyword evidence="1" id="KW-0732">Signal</keyword>
<dbReference type="Gene3D" id="2.60.40.420">
    <property type="entry name" value="Cupredoxins - blue copper proteins"/>
    <property type="match status" value="1"/>
</dbReference>
<comment type="caution">
    <text evidence="2">The sequence shown here is derived from an EMBL/GenBank/DDBJ whole genome shotgun (WGS) entry which is preliminary data.</text>
</comment>
<dbReference type="PANTHER" id="PTHR34883">
    <property type="entry name" value="SERINE-RICH PROTEIN, PUTATIVE-RELATED-RELATED"/>
    <property type="match status" value="1"/>
</dbReference>
<dbReference type="PANTHER" id="PTHR34883:SF15">
    <property type="entry name" value="EXTRACELLULAR SERINE-RICH PROTEIN"/>
    <property type="match status" value="1"/>
</dbReference>
<keyword evidence="3" id="KW-1185">Reference proteome</keyword>
<evidence type="ECO:0000313" key="2">
    <source>
        <dbReference type="EMBL" id="TFY75208.1"/>
    </source>
</evidence>
<dbReference type="InterPro" id="IPR052953">
    <property type="entry name" value="Ser-rich/MCO-related"/>
</dbReference>